<accession>A0A9X4IQH3</accession>
<dbReference type="Proteomes" id="UP001140979">
    <property type="component" value="Unassembled WGS sequence"/>
</dbReference>
<dbReference type="GO" id="GO:0043571">
    <property type="term" value="P:maintenance of CRISPR repeat elements"/>
    <property type="evidence" value="ECO:0007669"/>
    <property type="project" value="InterPro"/>
</dbReference>
<proteinExistence type="predicted"/>
<dbReference type="GO" id="GO:0004519">
    <property type="term" value="F:endonuclease activity"/>
    <property type="evidence" value="ECO:0007669"/>
    <property type="project" value="InterPro"/>
</dbReference>
<dbReference type="Pfam" id="PF09618">
    <property type="entry name" value="Cas_Csy4"/>
    <property type="match status" value="1"/>
</dbReference>
<dbReference type="NCBIfam" id="TIGR02563">
    <property type="entry name" value="cas_Csy4"/>
    <property type="match status" value="1"/>
</dbReference>
<dbReference type="Gene3D" id="3.30.70.2540">
    <property type="entry name" value="CRISPR-associated endoribonuclease Cas6/Csy4"/>
    <property type="match status" value="1"/>
</dbReference>
<dbReference type="CDD" id="cd09739">
    <property type="entry name" value="Cas6_I-F"/>
    <property type="match status" value="1"/>
</dbReference>
<dbReference type="AlphaFoldDB" id="A0A9X4IQH3"/>
<dbReference type="RefSeq" id="WP_171979984.1">
    <property type="nucleotide sequence ID" value="NZ_JAKNBA010000022.1"/>
</dbReference>
<organism evidence="1 2">
    <name type="scientific">Vibrio aestuarianus</name>
    <dbReference type="NCBI Taxonomy" id="28171"/>
    <lineage>
        <taxon>Bacteria</taxon>
        <taxon>Pseudomonadati</taxon>
        <taxon>Pseudomonadota</taxon>
        <taxon>Gammaproteobacteria</taxon>
        <taxon>Vibrionales</taxon>
        <taxon>Vibrionaceae</taxon>
        <taxon>Vibrio</taxon>
    </lineage>
</organism>
<dbReference type="InterPro" id="IPR013396">
    <property type="entry name" value="CRISPR-assoc_prot_Csy4"/>
</dbReference>
<evidence type="ECO:0000313" key="1">
    <source>
        <dbReference type="EMBL" id="MDE1243026.1"/>
    </source>
</evidence>
<evidence type="ECO:0000313" key="2">
    <source>
        <dbReference type="Proteomes" id="UP001140979"/>
    </source>
</evidence>
<name>A0A9X4IQH3_9VIBR</name>
<reference evidence="1" key="1">
    <citation type="submission" date="2022-02" db="EMBL/GenBank/DDBJ databases">
        <title>Emergence and expansion in Europe of a Vibrio aestuarianus clonal complex pathogenic for oysters.</title>
        <authorList>
            <person name="Mesnil A."/>
            <person name="Travers M.-A."/>
        </authorList>
    </citation>
    <scope>NUCLEOTIDE SEQUENCE</scope>
    <source>
        <strain evidence="1">19_064_11T1</strain>
    </source>
</reference>
<dbReference type="InterPro" id="IPR042564">
    <property type="entry name" value="CRISPR-Cas6/Csy4_sf"/>
</dbReference>
<dbReference type="EMBL" id="JAKNBA010000022">
    <property type="protein sequence ID" value="MDE1243026.1"/>
    <property type="molecule type" value="Genomic_DNA"/>
</dbReference>
<protein>
    <submittedName>
        <fullName evidence="1">Type I-F CRISPR-associated endoribonuclease Cas6/Csy4</fullName>
    </submittedName>
</protein>
<comment type="caution">
    <text evidence="1">The sequence shown here is derived from an EMBL/GenBank/DDBJ whole genome shotgun (WGS) entry which is preliminary data.</text>
</comment>
<sequence>MDSYLEVTLKPDAEMRENVLLNKVYTKLHKALVALNSDCIGVSFPKYQVLLGRVIRLHGNSAMLRDLTSLNWLGGLAGYCQVSEIQDVPKECQYRTISRIQSTMTQSKLKRLIKRGSISEAAVKTYKVKMLAKGLDNPYLELESSSNGHKHRRYLCFGEIKKDAVNGTFDQFGLSKTATVPWF</sequence>
<gene>
    <name evidence="1" type="primary">cas6f</name>
    <name evidence="1" type="ORF">L9W94_12890</name>
</gene>